<dbReference type="UniPathway" id="UPA00002">
    <property type="reaction ID" value="UER00468"/>
</dbReference>
<dbReference type="InterPro" id="IPR028581">
    <property type="entry name" value="DeoC_typeI"/>
</dbReference>
<evidence type="ECO:0000256" key="3">
    <source>
        <dbReference type="ARBA" id="ARBA00023239"/>
    </source>
</evidence>
<organism evidence="8 9">
    <name type="scientific">Anaerotalea alkaliphila</name>
    <dbReference type="NCBI Taxonomy" id="2662126"/>
    <lineage>
        <taxon>Bacteria</taxon>
        <taxon>Bacillati</taxon>
        <taxon>Bacillota</taxon>
        <taxon>Clostridia</taxon>
        <taxon>Eubacteriales</taxon>
        <taxon>Anaerotalea</taxon>
    </lineage>
</organism>
<evidence type="ECO:0000313" key="9">
    <source>
        <dbReference type="Proteomes" id="UP000461585"/>
    </source>
</evidence>
<proteinExistence type="inferred from homology"/>
<reference evidence="8 9" key="1">
    <citation type="submission" date="2020-01" db="EMBL/GenBank/DDBJ databases">
        <title>Anaeroalcalibacter tamaniensis gen. nov., sp. nov., moderately halophilic strictly anaerobic fermenter bacterium from mud volcano of Taman peninsula.</title>
        <authorList>
            <person name="Frolova A."/>
            <person name="Merkel A.Y."/>
            <person name="Slobodkin A.I."/>
        </authorList>
    </citation>
    <scope>NUCLEOTIDE SEQUENCE [LARGE SCALE GENOMIC DNA]</scope>
    <source>
        <strain evidence="8 9">F-3ap</strain>
    </source>
</reference>
<dbReference type="PIRSF" id="PIRSF001357">
    <property type="entry name" value="DeoC"/>
    <property type="match status" value="1"/>
</dbReference>
<keyword evidence="9" id="KW-1185">Reference proteome</keyword>
<keyword evidence="4 7" id="KW-0704">Schiff base</keyword>
<dbReference type="HAMAP" id="MF_00114">
    <property type="entry name" value="DeoC_type1"/>
    <property type="match status" value="1"/>
</dbReference>
<dbReference type="GO" id="GO:0009264">
    <property type="term" value="P:deoxyribonucleotide catabolic process"/>
    <property type="evidence" value="ECO:0007669"/>
    <property type="project" value="UniProtKB-UniRule"/>
</dbReference>
<comment type="similarity">
    <text evidence="1 7">Belongs to the DeoC/FbaB aldolase family. DeoC type 1 subfamily.</text>
</comment>
<dbReference type="EMBL" id="JAAEEH010000051">
    <property type="protein sequence ID" value="NDL68666.1"/>
    <property type="molecule type" value="Genomic_DNA"/>
</dbReference>
<dbReference type="EC" id="4.1.2.4" evidence="7"/>
<name>A0A7X5HY52_9FIRM</name>
<dbReference type="InterPro" id="IPR011343">
    <property type="entry name" value="DeoC"/>
</dbReference>
<evidence type="ECO:0000256" key="2">
    <source>
        <dbReference type="ARBA" id="ARBA00022490"/>
    </source>
</evidence>
<feature type="active site" description="Proton donor/acceptor" evidence="7">
    <location>
        <position position="92"/>
    </location>
</feature>
<protein>
    <recommendedName>
        <fullName evidence="7">Deoxyribose-phosphate aldolase</fullName>
        <shortName evidence="7">DERA</shortName>
        <ecNumber evidence="7">4.1.2.4</ecNumber>
    </recommendedName>
    <alternativeName>
        <fullName evidence="7">2-deoxy-D-ribose 5-phosphate aldolase</fullName>
    </alternativeName>
    <alternativeName>
        <fullName evidence="7">Phosphodeoxyriboaldolase</fullName>
        <shortName evidence="7">Deoxyriboaldolase</shortName>
    </alternativeName>
</protein>
<evidence type="ECO:0000256" key="7">
    <source>
        <dbReference type="HAMAP-Rule" id="MF_00114"/>
    </source>
</evidence>
<dbReference type="PANTHER" id="PTHR10889:SF1">
    <property type="entry name" value="DEOXYRIBOSE-PHOSPHATE ALDOLASE"/>
    <property type="match status" value="1"/>
</dbReference>
<gene>
    <name evidence="7 8" type="primary">deoC</name>
    <name evidence="8" type="ORF">GXN74_13050</name>
</gene>
<dbReference type="SUPFAM" id="SSF51569">
    <property type="entry name" value="Aldolase"/>
    <property type="match status" value="1"/>
</dbReference>
<comment type="catalytic activity">
    <reaction evidence="5 7">
        <text>2-deoxy-D-ribose 5-phosphate = D-glyceraldehyde 3-phosphate + acetaldehyde</text>
        <dbReference type="Rhea" id="RHEA:12821"/>
        <dbReference type="ChEBI" id="CHEBI:15343"/>
        <dbReference type="ChEBI" id="CHEBI:59776"/>
        <dbReference type="ChEBI" id="CHEBI:62877"/>
        <dbReference type="EC" id="4.1.2.4"/>
    </reaction>
</comment>
<comment type="function">
    <text evidence="6 7">Catalyzes a reversible aldol reaction between acetaldehyde and D-glyceraldehyde 3-phosphate to generate 2-deoxy-D-ribose 5-phosphate.</text>
</comment>
<dbReference type="SMART" id="SM01133">
    <property type="entry name" value="DeoC"/>
    <property type="match status" value="1"/>
</dbReference>
<dbReference type="FunFam" id="3.20.20.70:FF:000044">
    <property type="entry name" value="Deoxyribose-phosphate aldolase"/>
    <property type="match status" value="1"/>
</dbReference>
<comment type="subcellular location">
    <subcellularLocation>
        <location evidence="7">Cytoplasm</location>
    </subcellularLocation>
</comment>
<dbReference type="InterPro" id="IPR013785">
    <property type="entry name" value="Aldolase_TIM"/>
</dbReference>
<dbReference type="GO" id="GO:0006018">
    <property type="term" value="P:2-deoxyribose 1-phosphate catabolic process"/>
    <property type="evidence" value="ECO:0007669"/>
    <property type="project" value="UniProtKB-UniRule"/>
</dbReference>
<keyword evidence="2 7" id="KW-0963">Cytoplasm</keyword>
<dbReference type="RefSeq" id="WP_162371394.1">
    <property type="nucleotide sequence ID" value="NZ_JAAEEH010000051.1"/>
</dbReference>
<keyword evidence="3 7" id="KW-0456">Lyase</keyword>
<dbReference type="Pfam" id="PF01791">
    <property type="entry name" value="DeoC"/>
    <property type="match status" value="1"/>
</dbReference>
<dbReference type="CDD" id="cd00959">
    <property type="entry name" value="DeoC"/>
    <property type="match status" value="1"/>
</dbReference>
<dbReference type="GO" id="GO:0005737">
    <property type="term" value="C:cytoplasm"/>
    <property type="evidence" value="ECO:0007669"/>
    <property type="project" value="UniProtKB-SubCell"/>
</dbReference>
<feature type="active site" description="Schiff-base intermediate with acetaldehyde" evidence="7">
    <location>
        <position position="155"/>
    </location>
</feature>
<dbReference type="GO" id="GO:0016052">
    <property type="term" value="P:carbohydrate catabolic process"/>
    <property type="evidence" value="ECO:0007669"/>
    <property type="project" value="TreeGrafter"/>
</dbReference>
<evidence type="ECO:0000256" key="1">
    <source>
        <dbReference type="ARBA" id="ARBA00010936"/>
    </source>
</evidence>
<comment type="pathway">
    <text evidence="7">Carbohydrate degradation; 2-deoxy-D-ribose 1-phosphate degradation; D-glyceraldehyde 3-phosphate and acetaldehyde from 2-deoxy-alpha-D-ribose 1-phosphate: step 2/2.</text>
</comment>
<dbReference type="Proteomes" id="UP000461585">
    <property type="component" value="Unassembled WGS sequence"/>
</dbReference>
<feature type="active site" description="Proton donor/acceptor" evidence="7">
    <location>
        <position position="184"/>
    </location>
</feature>
<evidence type="ECO:0000313" key="8">
    <source>
        <dbReference type="EMBL" id="NDL68666.1"/>
    </source>
</evidence>
<dbReference type="NCBIfam" id="TIGR00126">
    <property type="entry name" value="deoC"/>
    <property type="match status" value="1"/>
</dbReference>
<dbReference type="PANTHER" id="PTHR10889">
    <property type="entry name" value="DEOXYRIBOSE-PHOSPHATE ALDOLASE"/>
    <property type="match status" value="1"/>
</dbReference>
<dbReference type="AlphaFoldDB" id="A0A7X5HY52"/>
<accession>A0A7X5HY52</accession>
<sequence>MTKRELAARIDHTILKQDASREQIRQLCGEAVRYGFASVCINPCHVPLAVELLEGTGVPVCTVVGFPLGANRTGVKVFETETAVAQGAREIDMVVNVGALKERDADFVREEIRAVVAAAGGKALVKVILETCLLTDGEKVLGARLCMEAGADFVKTSTGFSTGGATPDDVALLHETVAPALSVKASGGIRTTRDALEMIARGADRIGASASVSIVEGLDE</sequence>
<evidence type="ECO:0000256" key="4">
    <source>
        <dbReference type="ARBA" id="ARBA00023270"/>
    </source>
</evidence>
<comment type="caution">
    <text evidence="8">The sequence shown here is derived from an EMBL/GenBank/DDBJ whole genome shotgun (WGS) entry which is preliminary data.</text>
</comment>
<evidence type="ECO:0000256" key="5">
    <source>
        <dbReference type="ARBA" id="ARBA00048791"/>
    </source>
</evidence>
<dbReference type="Gene3D" id="3.20.20.70">
    <property type="entry name" value="Aldolase class I"/>
    <property type="match status" value="1"/>
</dbReference>
<dbReference type="GO" id="GO:0004139">
    <property type="term" value="F:deoxyribose-phosphate aldolase activity"/>
    <property type="evidence" value="ECO:0007669"/>
    <property type="project" value="UniProtKB-UniRule"/>
</dbReference>
<evidence type="ECO:0000256" key="6">
    <source>
        <dbReference type="ARBA" id="ARBA00056337"/>
    </source>
</evidence>
<dbReference type="InterPro" id="IPR002915">
    <property type="entry name" value="DeoC/FbaB/LacD_aldolase"/>
</dbReference>